<evidence type="ECO:0000313" key="3">
    <source>
        <dbReference type="Proteomes" id="UP000019335"/>
    </source>
</evidence>
<feature type="chain" id="PRO_5004900344" description="Secreted protein" evidence="1">
    <location>
        <begin position="20"/>
        <end position="81"/>
    </location>
</feature>
<reference evidence="2 3" key="1">
    <citation type="journal article" date="2014" name="Mol. Plant">
        <title>Chromosome Scale Genome Assembly and Transcriptome Profiling of Nannochloropsis gaditana in Nitrogen Depletion.</title>
        <authorList>
            <person name="Corteggiani Carpinelli E."/>
            <person name="Telatin A."/>
            <person name="Vitulo N."/>
            <person name="Forcato C."/>
            <person name="D'Angelo M."/>
            <person name="Schiavon R."/>
            <person name="Vezzi A."/>
            <person name="Giacometti G.M."/>
            <person name="Morosinotto T."/>
            <person name="Valle G."/>
        </authorList>
    </citation>
    <scope>NUCLEOTIDE SEQUENCE [LARGE SCALE GENOMIC DNA]</scope>
    <source>
        <strain evidence="2 3">B-31</strain>
    </source>
</reference>
<feature type="signal peptide" evidence="1">
    <location>
        <begin position="1"/>
        <end position="19"/>
    </location>
</feature>
<evidence type="ECO:0008006" key="4">
    <source>
        <dbReference type="Google" id="ProtNLM"/>
    </source>
</evidence>
<sequence>MLRKAYRAVVLDLLVAVQASGLLAPRCHVFLSYLKPVDGVDNVYEAIPADASVAPTLVTARLSPHLPACCLVRSTCSRRKD</sequence>
<organism evidence="2 3">
    <name type="scientific">Nannochloropsis gaditana</name>
    <dbReference type="NCBI Taxonomy" id="72520"/>
    <lineage>
        <taxon>Eukaryota</taxon>
        <taxon>Sar</taxon>
        <taxon>Stramenopiles</taxon>
        <taxon>Ochrophyta</taxon>
        <taxon>Eustigmatophyceae</taxon>
        <taxon>Eustigmatales</taxon>
        <taxon>Monodopsidaceae</taxon>
        <taxon>Nannochloropsis</taxon>
    </lineage>
</organism>
<accession>W7T2P9</accession>
<protein>
    <recommendedName>
        <fullName evidence="4">Secreted protein</fullName>
    </recommendedName>
</protein>
<evidence type="ECO:0000313" key="2">
    <source>
        <dbReference type="EMBL" id="EWM20992.1"/>
    </source>
</evidence>
<name>W7T2P9_9STRA</name>
<dbReference type="AlphaFoldDB" id="W7T2P9"/>
<dbReference type="EMBL" id="AZIL01002701">
    <property type="protein sequence ID" value="EWM20992.1"/>
    <property type="molecule type" value="Genomic_DNA"/>
</dbReference>
<dbReference type="Proteomes" id="UP000019335">
    <property type="component" value="Unassembled WGS sequence"/>
</dbReference>
<comment type="caution">
    <text evidence="2">The sequence shown here is derived from an EMBL/GenBank/DDBJ whole genome shotgun (WGS) entry which is preliminary data.</text>
</comment>
<proteinExistence type="predicted"/>
<keyword evidence="3" id="KW-1185">Reference proteome</keyword>
<dbReference type="OrthoDB" id="10618290at2759"/>
<gene>
    <name evidence="2" type="ORF">Naga_100211g8</name>
</gene>
<evidence type="ECO:0000256" key="1">
    <source>
        <dbReference type="SAM" id="SignalP"/>
    </source>
</evidence>
<keyword evidence="1" id="KW-0732">Signal</keyword>